<sequence length="83" mass="8703">MLPLPHAYGPALSHRGPQLVGKFSAPAGPANPQGRRPDIVTGGSFGREGTSALPILPTPCQISSRRSEVGSIVGVDDRCWPCR</sequence>
<protein>
    <submittedName>
        <fullName evidence="2">BQ5605_C008g05262 protein</fullName>
    </submittedName>
</protein>
<dbReference type="Proteomes" id="UP000249464">
    <property type="component" value="Unassembled WGS sequence"/>
</dbReference>
<gene>
    <name evidence="2" type="primary">BQ5605_C008g05262</name>
    <name evidence="2" type="ORF">BQ5605_C008G05262</name>
</gene>
<feature type="region of interest" description="Disordered" evidence="1">
    <location>
        <begin position="1"/>
        <end position="50"/>
    </location>
</feature>
<keyword evidence="3" id="KW-1185">Reference proteome</keyword>
<proteinExistence type="predicted"/>
<reference evidence="2 3" key="1">
    <citation type="submission" date="2016-11" db="EMBL/GenBank/DDBJ databases">
        <authorList>
            <person name="Jaros S."/>
            <person name="Januszkiewicz K."/>
            <person name="Wedrychowicz H."/>
        </authorList>
    </citation>
    <scope>NUCLEOTIDE SEQUENCE [LARGE SCALE GENOMIC DNA]</scope>
</reference>
<evidence type="ECO:0000313" key="3">
    <source>
        <dbReference type="Proteomes" id="UP000249464"/>
    </source>
</evidence>
<name>A0A2X0MFZ3_9BASI</name>
<dbReference type="AlphaFoldDB" id="A0A2X0MFZ3"/>
<evidence type="ECO:0000256" key="1">
    <source>
        <dbReference type="SAM" id="MobiDB-lite"/>
    </source>
</evidence>
<accession>A0A2X0MFZ3</accession>
<organism evidence="2 3">
    <name type="scientific">Microbotryum silenes-dioicae</name>
    <dbReference type="NCBI Taxonomy" id="796604"/>
    <lineage>
        <taxon>Eukaryota</taxon>
        <taxon>Fungi</taxon>
        <taxon>Dikarya</taxon>
        <taxon>Basidiomycota</taxon>
        <taxon>Pucciniomycotina</taxon>
        <taxon>Microbotryomycetes</taxon>
        <taxon>Microbotryales</taxon>
        <taxon>Microbotryaceae</taxon>
        <taxon>Microbotryum</taxon>
    </lineage>
</organism>
<evidence type="ECO:0000313" key="2">
    <source>
        <dbReference type="EMBL" id="SGY79969.1"/>
    </source>
</evidence>
<dbReference type="EMBL" id="FQNC01000048">
    <property type="protein sequence ID" value="SGY79969.1"/>
    <property type="molecule type" value="Genomic_DNA"/>
</dbReference>